<accession>A0A0M3J5E6</accession>
<proteinExistence type="predicted"/>
<name>A0A0M3J5E6_ANISI</name>
<dbReference type="EMBL" id="UYRR01003618">
    <property type="protein sequence ID" value="VDK20291.1"/>
    <property type="molecule type" value="Genomic_DNA"/>
</dbReference>
<sequence length="106" mass="11518">MDIWIGLVLKLGKFRWFTGAAYCWRSEIPAEELMGKERAQETESSIVGRWGGVVRVGVPDSGDNLAVLFGRVLDWSIGGGMTETETERRDETSVGRGGTGALTPDA</sequence>
<evidence type="ECO:0000313" key="2">
    <source>
        <dbReference type="EMBL" id="VDK20291.1"/>
    </source>
</evidence>
<organism evidence="4">
    <name type="scientific">Anisakis simplex</name>
    <name type="common">Herring worm</name>
    <dbReference type="NCBI Taxonomy" id="6269"/>
    <lineage>
        <taxon>Eukaryota</taxon>
        <taxon>Metazoa</taxon>
        <taxon>Ecdysozoa</taxon>
        <taxon>Nematoda</taxon>
        <taxon>Chromadorea</taxon>
        <taxon>Rhabditida</taxon>
        <taxon>Spirurina</taxon>
        <taxon>Ascaridomorpha</taxon>
        <taxon>Ascaridoidea</taxon>
        <taxon>Anisakidae</taxon>
        <taxon>Anisakis</taxon>
        <taxon>Anisakis simplex complex</taxon>
    </lineage>
</organism>
<evidence type="ECO:0000313" key="3">
    <source>
        <dbReference type="Proteomes" id="UP000267096"/>
    </source>
</evidence>
<evidence type="ECO:0000256" key="1">
    <source>
        <dbReference type="SAM" id="MobiDB-lite"/>
    </source>
</evidence>
<dbReference type="WBParaSite" id="ASIM_0000277601-mRNA-1">
    <property type="protein sequence ID" value="ASIM_0000277601-mRNA-1"/>
    <property type="gene ID" value="ASIM_0000277601"/>
</dbReference>
<keyword evidence="3" id="KW-1185">Reference proteome</keyword>
<reference evidence="4" key="1">
    <citation type="submission" date="2017-02" db="UniProtKB">
        <authorList>
            <consortium name="WormBaseParasite"/>
        </authorList>
    </citation>
    <scope>IDENTIFICATION</scope>
</reference>
<evidence type="ECO:0000313" key="4">
    <source>
        <dbReference type="WBParaSite" id="ASIM_0000277601-mRNA-1"/>
    </source>
</evidence>
<reference evidence="2 3" key="2">
    <citation type="submission" date="2018-11" db="EMBL/GenBank/DDBJ databases">
        <authorList>
            <consortium name="Pathogen Informatics"/>
        </authorList>
    </citation>
    <scope>NUCLEOTIDE SEQUENCE [LARGE SCALE GENOMIC DNA]</scope>
</reference>
<gene>
    <name evidence="2" type="ORF">ASIM_LOCUS2628</name>
</gene>
<protein>
    <submittedName>
        <fullName evidence="2 4">Uncharacterized protein</fullName>
    </submittedName>
</protein>
<feature type="region of interest" description="Disordered" evidence="1">
    <location>
        <begin position="80"/>
        <end position="106"/>
    </location>
</feature>
<dbReference type="Proteomes" id="UP000267096">
    <property type="component" value="Unassembled WGS sequence"/>
</dbReference>
<dbReference type="AlphaFoldDB" id="A0A0M3J5E6"/>